<dbReference type="PROSITE" id="PS00595">
    <property type="entry name" value="AA_TRANSFER_CLASS_5"/>
    <property type="match status" value="1"/>
</dbReference>
<keyword evidence="7" id="KW-1185">Reference proteome</keyword>
<dbReference type="InterPro" id="IPR015424">
    <property type="entry name" value="PyrdxlP-dep_Trfase"/>
</dbReference>
<gene>
    <name evidence="6" type="ORF">PH603_11780</name>
</gene>
<keyword evidence="6" id="KW-0808">Transferase</keyword>
<evidence type="ECO:0000259" key="5">
    <source>
        <dbReference type="Pfam" id="PF00266"/>
    </source>
</evidence>
<evidence type="ECO:0000256" key="4">
    <source>
        <dbReference type="RuleBase" id="RU004504"/>
    </source>
</evidence>
<dbReference type="AlphaFoldDB" id="A0AAE9XUV3"/>
<dbReference type="Gene3D" id="3.40.640.10">
    <property type="entry name" value="Type I PLP-dependent aspartate aminotransferase-like (Major domain)"/>
    <property type="match status" value="1"/>
</dbReference>
<dbReference type="SUPFAM" id="SSF53383">
    <property type="entry name" value="PLP-dependent transferases"/>
    <property type="match status" value="1"/>
</dbReference>
<dbReference type="InterPro" id="IPR015422">
    <property type="entry name" value="PyrdxlP-dep_Trfase_small"/>
</dbReference>
<dbReference type="InterPro" id="IPR020578">
    <property type="entry name" value="Aminotrans_V_PyrdxlP_BS"/>
</dbReference>
<proteinExistence type="inferred from homology"/>
<feature type="domain" description="Aminotransferase class V" evidence="5">
    <location>
        <begin position="22"/>
        <end position="383"/>
    </location>
</feature>
<dbReference type="InterPro" id="IPR015421">
    <property type="entry name" value="PyrdxlP-dep_Trfase_major"/>
</dbReference>
<evidence type="ECO:0000256" key="1">
    <source>
        <dbReference type="ARBA" id="ARBA00001933"/>
    </source>
</evidence>
<dbReference type="Proteomes" id="UP001217500">
    <property type="component" value="Chromosome"/>
</dbReference>
<dbReference type="InterPro" id="IPR000192">
    <property type="entry name" value="Aminotrans_V_dom"/>
</dbReference>
<dbReference type="Pfam" id="PF00266">
    <property type="entry name" value="Aminotran_5"/>
    <property type="match status" value="1"/>
</dbReference>
<dbReference type="EMBL" id="CP116805">
    <property type="protein sequence ID" value="WCL53214.1"/>
    <property type="molecule type" value="Genomic_DNA"/>
</dbReference>
<organism evidence="6 7">
    <name type="scientific">Gimibacter soli</name>
    <dbReference type="NCBI Taxonomy" id="3024400"/>
    <lineage>
        <taxon>Bacteria</taxon>
        <taxon>Pseudomonadati</taxon>
        <taxon>Pseudomonadota</taxon>
        <taxon>Alphaproteobacteria</taxon>
        <taxon>Kordiimonadales</taxon>
        <taxon>Temperatibacteraceae</taxon>
        <taxon>Gimibacter</taxon>
    </lineage>
</organism>
<dbReference type="PANTHER" id="PTHR43586:SF24">
    <property type="entry name" value="BLR4730 PROTEIN"/>
    <property type="match status" value="1"/>
</dbReference>
<evidence type="ECO:0000256" key="2">
    <source>
        <dbReference type="ARBA" id="ARBA00022898"/>
    </source>
</evidence>
<dbReference type="Gene3D" id="3.90.1150.10">
    <property type="entry name" value="Aspartate Aminotransferase, domain 1"/>
    <property type="match status" value="1"/>
</dbReference>
<dbReference type="RefSeq" id="WP_289502726.1">
    <property type="nucleotide sequence ID" value="NZ_CP116805.1"/>
</dbReference>
<evidence type="ECO:0000313" key="6">
    <source>
        <dbReference type="EMBL" id="WCL53214.1"/>
    </source>
</evidence>
<comment type="similarity">
    <text evidence="3">Belongs to the class-V pyridoxal-phosphate-dependent aminotransferase family.</text>
</comment>
<keyword evidence="6" id="KW-0032">Aminotransferase</keyword>
<comment type="cofactor">
    <cofactor evidence="1 4">
        <name>pyridoxal 5'-phosphate</name>
        <dbReference type="ChEBI" id="CHEBI:597326"/>
    </cofactor>
</comment>
<name>A0AAE9XUV3_9PROT</name>
<evidence type="ECO:0000256" key="3">
    <source>
        <dbReference type="RuleBase" id="RU004075"/>
    </source>
</evidence>
<dbReference type="PANTHER" id="PTHR43586">
    <property type="entry name" value="CYSTEINE DESULFURASE"/>
    <property type="match status" value="1"/>
</dbReference>
<accession>A0AAE9XUV3</accession>
<dbReference type="GO" id="GO:0008483">
    <property type="term" value="F:transaminase activity"/>
    <property type="evidence" value="ECO:0007669"/>
    <property type="project" value="UniProtKB-KW"/>
</dbReference>
<sequence length="390" mass="42054">MPEQNLNDLRNDTPGAATRLHLDNAGSALMPRPVIERMEKQLKLEAETGGYVGQERTAAEMDGVYMSLAALFGGKTADYALTSGAVDAWTRLFYSVPFEPGDNLVTGYNEYCANYVAYLHQAERRGIEIRVAPPGANGELDVAALESLVDARTRLISLVHVPSSSGQVNPVAAVGKVARAKGVPFLLDAAQSAGHVPVNVDEIGCDMMIGTARKFLRGPRGVGFLYVKPEMRRRLELAFVTNNSAWVATDRFALRDDARAFEAWERNVVAVLGFGAALGYFRDHGPAELMARALGLADRLRSGLASLPGVTMTCPPGAYGAIVTFRKEGHDPAAVKALLEAEGIAVNVASVAHTRIDLEARGVDTTLRASPHYYLSEEDIDRFVERIGAL</sequence>
<keyword evidence="2" id="KW-0663">Pyridoxal phosphate</keyword>
<reference evidence="6" key="1">
    <citation type="submission" date="2023-01" db="EMBL/GenBank/DDBJ databases">
        <title>The genome sequence of Kordiimonadaceae bacterium 6D33.</title>
        <authorList>
            <person name="Liu Y."/>
        </authorList>
    </citation>
    <scope>NUCLEOTIDE SEQUENCE</scope>
    <source>
        <strain evidence="6">6D33</strain>
    </source>
</reference>
<protein>
    <submittedName>
        <fullName evidence="6">Aminotransferase class V-fold PLP-dependent enzyme</fullName>
    </submittedName>
</protein>
<evidence type="ECO:0000313" key="7">
    <source>
        <dbReference type="Proteomes" id="UP001217500"/>
    </source>
</evidence>
<dbReference type="KEGG" id="gso:PH603_11780"/>